<proteinExistence type="predicted"/>
<protein>
    <recommendedName>
        <fullName evidence="3">Reverse transcriptase zinc-binding domain-containing protein</fullName>
    </recommendedName>
</protein>
<dbReference type="EMBL" id="KV441004">
    <property type="protein sequence ID" value="OAD66250.1"/>
    <property type="molecule type" value="Genomic_DNA"/>
</dbReference>
<evidence type="ECO:0000313" key="1">
    <source>
        <dbReference type="EMBL" id="OAD66250.1"/>
    </source>
</evidence>
<dbReference type="InParanoid" id="A0A163CX61"/>
<evidence type="ECO:0008006" key="3">
    <source>
        <dbReference type="Google" id="ProtNLM"/>
    </source>
</evidence>
<reference evidence="2" key="1">
    <citation type="submission" date="2015-06" db="EMBL/GenBank/DDBJ databases">
        <title>Expansion of signal transduction pathways in fungi by whole-genome duplication.</title>
        <authorList>
            <consortium name="DOE Joint Genome Institute"/>
            <person name="Corrochano L.M."/>
            <person name="Kuo A."/>
            <person name="Marcet-Houben M."/>
            <person name="Polaino S."/>
            <person name="Salamov A."/>
            <person name="Villalobos J.M."/>
            <person name="Alvarez M.I."/>
            <person name="Avalos J."/>
            <person name="Benito E.P."/>
            <person name="Benoit I."/>
            <person name="Burger G."/>
            <person name="Camino L.P."/>
            <person name="Canovas D."/>
            <person name="Cerda-Olmedo E."/>
            <person name="Cheng J.-F."/>
            <person name="Dominguez A."/>
            <person name="Elias M."/>
            <person name="Eslava A.P."/>
            <person name="Glaser F."/>
            <person name="Grimwood J."/>
            <person name="Gutierrez G."/>
            <person name="Heitman J."/>
            <person name="Henrissat B."/>
            <person name="Iturriaga E.A."/>
            <person name="Lang B.F."/>
            <person name="Lavin J.L."/>
            <person name="Lee S."/>
            <person name="Li W."/>
            <person name="Lindquist E."/>
            <person name="Lopez-Garcia S."/>
            <person name="Luque E.M."/>
            <person name="Marcos A.T."/>
            <person name="Martin J."/>
            <person name="McCluskey K."/>
            <person name="Medina H.R."/>
            <person name="Miralles-Duran A."/>
            <person name="Miyazaki A."/>
            <person name="Munoz-Torres E."/>
            <person name="Oguiza J.A."/>
            <person name="Ohm R."/>
            <person name="Olmedo M."/>
            <person name="Orejas M."/>
            <person name="Ortiz-Castellanos L."/>
            <person name="Pisabarro A.G."/>
            <person name="Rodriguez-Romero J."/>
            <person name="Ruiz-Herrera J."/>
            <person name="Ruiz-Vazquez R."/>
            <person name="Sanz C."/>
            <person name="Schackwitz W."/>
            <person name="Schmutz J."/>
            <person name="Shahriari M."/>
            <person name="Shelest E."/>
            <person name="Silva-Franco F."/>
            <person name="Soanes D."/>
            <person name="Syed K."/>
            <person name="Tagua V.G."/>
            <person name="Talbot N.J."/>
            <person name="Thon M."/>
            <person name="De vries R.P."/>
            <person name="Wiebenga A."/>
            <person name="Yadav J.S."/>
            <person name="Braun E.L."/>
            <person name="Baker S."/>
            <person name="Garre V."/>
            <person name="Horwitz B."/>
            <person name="Torres-Martinez S."/>
            <person name="Idnurm A."/>
            <person name="Herrera-Estrella A."/>
            <person name="Gabaldon T."/>
            <person name="Grigoriev I.V."/>
        </authorList>
    </citation>
    <scope>NUCLEOTIDE SEQUENCE [LARGE SCALE GENOMIC DNA]</scope>
    <source>
        <strain evidence="2">NRRL 1555(-)</strain>
    </source>
</reference>
<dbReference type="OrthoDB" id="2273311at2759"/>
<organism evidence="1 2">
    <name type="scientific">Phycomyces blakesleeanus (strain ATCC 8743b / DSM 1359 / FGSC 10004 / NBRC 33097 / NRRL 1555)</name>
    <dbReference type="NCBI Taxonomy" id="763407"/>
    <lineage>
        <taxon>Eukaryota</taxon>
        <taxon>Fungi</taxon>
        <taxon>Fungi incertae sedis</taxon>
        <taxon>Mucoromycota</taxon>
        <taxon>Mucoromycotina</taxon>
        <taxon>Mucoromycetes</taxon>
        <taxon>Mucorales</taxon>
        <taxon>Phycomycetaceae</taxon>
        <taxon>Phycomyces</taxon>
    </lineage>
</organism>
<gene>
    <name evidence="1" type="ORF">PHYBLDRAFT_175305</name>
</gene>
<sequence length="371" mass="43153">MFILLPLALLANDCVDLLSCICAFFQFFSSGLSLTLRWLHPILDNQVNKPFVTPWIRYLLNPNQTFWDLRLLLVFPRLRVSFLRAKTSGLSTILSAIYSLHRDFSLLTPSHPTCLSLKLLDVVIYKDPFTQDTSGWKIRMVADVFVSDYNLYDVRPRLPSERTNLTYLIEKLLHDLAKDLAELALLFWRSNLLPREHSDLLPPTRPLVIDCTPFVSALQNGHKRWSDLFSRRFWNLCRDPSSLPSLRCPLRLTRWKLLWSLPIHYTARNIWHRAIQNTLSCQVTLHHRASSIFPTSTCHMCTANNDTLTHFIYQCPHKWSVWEISWERYFGQTPLPGDVHRALFCFDLPAHSLPYVHVQSSQVVSSIILTI</sequence>
<keyword evidence="2" id="KW-1185">Reference proteome</keyword>
<dbReference type="AlphaFoldDB" id="A0A163CX61"/>
<name>A0A163CX61_PHYB8</name>
<dbReference type="VEuPathDB" id="FungiDB:PHYBLDRAFT_175305"/>
<dbReference type="Proteomes" id="UP000077315">
    <property type="component" value="Unassembled WGS sequence"/>
</dbReference>
<dbReference type="GeneID" id="28998369"/>
<dbReference type="RefSeq" id="XP_018284290.1">
    <property type="nucleotide sequence ID" value="XM_018437463.1"/>
</dbReference>
<evidence type="ECO:0000313" key="2">
    <source>
        <dbReference type="Proteomes" id="UP000077315"/>
    </source>
</evidence>
<accession>A0A163CX61</accession>